<organism evidence="6 7">
    <name type="scientific">Elysia marginata</name>
    <dbReference type="NCBI Taxonomy" id="1093978"/>
    <lineage>
        <taxon>Eukaryota</taxon>
        <taxon>Metazoa</taxon>
        <taxon>Spiralia</taxon>
        <taxon>Lophotrochozoa</taxon>
        <taxon>Mollusca</taxon>
        <taxon>Gastropoda</taxon>
        <taxon>Heterobranchia</taxon>
        <taxon>Euthyneura</taxon>
        <taxon>Panpulmonata</taxon>
        <taxon>Sacoglossa</taxon>
        <taxon>Placobranchoidea</taxon>
        <taxon>Plakobranchidae</taxon>
        <taxon>Elysia</taxon>
    </lineage>
</organism>
<keyword evidence="4" id="KW-1015">Disulfide bond</keyword>
<evidence type="ECO:0000256" key="1">
    <source>
        <dbReference type="ARBA" id="ARBA00004613"/>
    </source>
</evidence>
<name>A0AAV4G563_9GAST</name>
<dbReference type="GO" id="GO:0030199">
    <property type="term" value="P:collagen fibril organization"/>
    <property type="evidence" value="ECO:0007669"/>
    <property type="project" value="TreeGrafter"/>
</dbReference>
<accession>A0AAV4G563</accession>
<feature type="signal peptide" evidence="5">
    <location>
        <begin position="1"/>
        <end position="22"/>
    </location>
</feature>
<feature type="chain" id="PRO_5043405451" evidence="5">
    <location>
        <begin position="23"/>
        <end position="181"/>
    </location>
</feature>
<dbReference type="GO" id="GO:0031012">
    <property type="term" value="C:extracellular matrix"/>
    <property type="evidence" value="ECO:0007669"/>
    <property type="project" value="TreeGrafter"/>
</dbReference>
<evidence type="ECO:0000256" key="3">
    <source>
        <dbReference type="ARBA" id="ARBA00022525"/>
    </source>
</evidence>
<evidence type="ECO:0000256" key="4">
    <source>
        <dbReference type="ARBA" id="ARBA00023157"/>
    </source>
</evidence>
<evidence type="ECO:0000256" key="2">
    <source>
        <dbReference type="ARBA" id="ARBA00008712"/>
    </source>
</evidence>
<evidence type="ECO:0000313" key="7">
    <source>
        <dbReference type="Proteomes" id="UP000762676"/>
    </source>
</evidence>
<dbReference type="AlphaFoldDB" id="A0AAV4G563"/>
<dbReference type="InterPro" id="IPR026645">
    <property type="entry name" value="Dermatopontin"/>
</dbReference>
<sequence length="181" mass="20275">MSLTRVAVLTMLVVSAAVFAGAVDYDNDFAKQLKFECPQDEVVTSVYSKFDGDAVDRRFKFGCGPAPGNARPRQCVWTDGFVNKVESAMAFMCPANHLVAGVASVYDSVSSDRRMKIKCCRQPGFRTNSCYFTEYLNNWTDPLDYTIAGNKVLTGWLSMHDNGHQDRRNRMVECQYGPNKP</sequence>
<keyword evidence="7" id="KW-1185">Reference proteome</keyword>
<comment type="subcellular location">
    <subcellularLocation>
        <location evidence="1">Secreted</location>
    </subcellularLocation>
</comment>
<dbReference type="GO" id="GO:0005615">
    <property type="term" value="C:extracellular space"/>
    <property type="evidence" value="ECO:0007669"/>
    <property type="project" value="TreeGrafter"/>
</dbReference>
<dbReference type="EMBL" id="BMAT01008214">
    <property type="protein sequence ID" value="GFR80366.1"/>
    <property type="molecule type" value="Genomic_DNA"/>
</dbReference>
<dbReference type="PANTHER" id="PTHR15040:SF1">
    <property type="entry name" value="DERMATOPONTIN-LIKE ISOFORM X1"/>
    <property type="match status" value="1"/>
</dbReference>
<evidence type="ECO:0000256" key="5">
    <source>
        <dbReference type="SAM" id="SignalP"/>
    </source>
</evidence>
<keyword evidence="3" id="KW-0964">Secreted</keyword>
<dbReference type="Proteomes" id="UP000762676">
    <property type="component" value="Unassembled WGS sequence"/>
</dbReference>
<dbReference type="Pfam" id="PF14704">
    <property type="entry name" value="DERM"/>
    <property type="match status" value="1"/>
</dbReference>
<comment type="similarity">
    <text evidence="2">Belongs to the dermatopontin family.</text>
</comment>
<protein>
    <submittedName>
        <fullName evidence="6">Hemagglutinin/amebocyte aggregation factor</fullName>
    </submittedName>
</protein>
<evidence type="ECO:0000313" key="6">
    <source>
        <dbReference type="EMBL" id="GFR80366.1"/>
    </source>
</evidence>
<gene>
    <name evidence="6" type="ORF">ElyMa_004044100</name>
</gene>
<comment type="caution">
    <text evidence="6">The sequence shown here is derived from an EMBL/GenBank/DDBJ whole genome shotgun (WGS) entry which is preliminary data.</text>
</comment>
<reference evidence="6 7" key="1">
    <citation type="journal article" date="2021" name="Elife">
        <title>Chloroplast acquisition without the gene transfer in kleptoplastic sea slugs, Plakobranchus ocellatus.</title>
        <authorList>
            <person name="Maeda T."/>
            <person name="Takahashi S."/>
            <person name="Yoshida T."/>
            <person name="Shimamura S."/>
            <person name="Takaki Y."/>
            <person name="Nagai Y."/>
            <person name="Toyoda A."/>
            <person name="Suzuki Y."/>
            <person name="Arimoto A."/>
            <person name="Ishii H."/>
            <person name="Satoh N."/>
            <person name="Nishiyama T."/>
            <person name="Hasebe M."/>
            <person name="Maruyama T."/>
            <person name="Minagawa J."/>
            <person name="Obokata J."/>
            <person name="Shigenobu S."/>
        </authorList>
    </citation>
    <scope>NUCLEOTIDE SEQUENCE [LARGE SCALE GENOMIC DNA]</scope>
</reference>
<proteinExistence type="inferred from homology"/>
<dbReference type="PANTHER" id="PTHR15040">
    <property type="entry name" value="DERMATOPONTIN-RELATED"/>
    <property type="match status" value="1"/>
</dbReference>
<keyword evidence="5" id="KW-0732">Signal</keyword>